<evidence type="ECO:0000313" key="2">
    <source>
        <dbReference type="Proteomes" id="UP000039217"/>
    </source>
</evidence>
<dbReference type="Proteomes" id="UP000039217">
    <property type="component" value="Unassembled WGS sequence"/>
</dbReference>
<organism evidence="1 2">
    <name type="scientific">Mycobacterium tuberculosis</name>
    <dbReference type="NCBI Taxonomy" id="1773"/>
    <lineage>
        <taxon>Bacteria</taxon>
        <taxon>Bacillati</taxon>
        <taxon>Actinomycetota</taxon>
        <taxon>Actinomycetes</taxon>
        <taxon>Mycobacteriales</taxon>
        <taxon>Mycobacteriaceae</taxon>
        <taxon>Mycobacterium</taxon>
        <taxon>Mycobacterium tuberculosis complex</taxon>
    </lineage>
</organism>
<dbReference type="AlphaFoldDB" id="A0A655FW15"/>
<protein>
    <submittedName>
        <fullName evidence="1">Uncharacterized protein</fullName>
    </submittedName>
</protein>
<name>A0A655FW15_MYCTX</name>
<reference evidence="1 2" key="1">
    <citation type="submission" date="2015-03" db="EMBL/GenBank/DDBJ databases">
        <authorList>
            <consortium name="Pathogen Informatics"/>
        </authorList>
    </citation>
    <scope>NUCLEOTIDE SEQUENCE [LARGE SCALE GENOMIC DNA]</scope>
    <source>
        <strain evidence="1 2">D00501624</strain>
    </source>
</reference>
<gene>
    <name evidence="1" type="ORF">ERS007661_03824</name>
</gene>
<sequence>MNPSSSLCTMNAEMPLAPRSGSVTAITVYQVDLPPLVIQHLAPLRIQ</sequence>
<accession>A0A655FW15</accession>
<dbReference type="EMBL" id="CQQC01001883">
    <property type="protein sequence ID" value="CNW31907.1"/>
    <property type="molecule type" value="Genomic_DNA"/>
</dbReference>
<evidence type="ECO:0000313" key="1">
    <source>
        <dbReference type="EMBL" id="CNW31907.1"/>
    </source>
</evidence>
<proteinExistence type="predicted"/>